<accession>A0A328ZKA6</accession>
<evidence type="ECO:0000313" key="2">
    <source>
        <dbReference type="Proteomes" id="UP000248856"/>
    </source>
</evidence>
<name>A0A328ZKA6_9BURK</name>
<reference evidence="1 2" key="1">
    <citation type="submission" date="2018-06" db="EMBL/GenBank/DDBJ databases">
        <title>Genomic Encyclopedia of Archaeal and Bacterial Type Strains, Phase II (KMG-II): from individual species to whole genera.</title>
        <authorList>
            <person name="Goeker M."/>
        </authorList>
    </citation>
    <scope>NUCLEOTIDE SEQUENCE [LARGE SCALE GENOMIC DNA]</scope>
    <source>
        <strain evidence="1 2">CFPB 3232</strain>
    </source>
</reference>
<evidence type="ECO:0000313" key="1">
    <source>
        <dbReference type="EMBL" id="RAR86074.1"/>
    </source>
</evidence>
<dbReference type="EMBL" id="QLTA01000002">
    <property type="protein sequence ID" value="RAR86074.1"/>
    <property type="molecule type" value="Genomic_DNA"/>
</dbReference>
<gene>
    <name evidence="1" type="ORF">AX018_100235</name>
</gene>
<keyword evidence="2" id="KW-1185">Reference proteome</keyword>
<proteinExistence type="predicted"/>
<dbReference type="Proteomes" id="UP000248856">
    <property type="component" value="Unassembled WGS sequence"/>
</dbReference>
<dbReference type="OrthoDB" id="9957660at2"/>
<dbReference type="RefSeq" id="WP_146749186.1">
    <property type="nucleotide sequence ID" value="NZ_CBCSGC010000002.1"/>
</dbReference>
<protein>
    <submittedName>
        <fullName evidence="1">Uncharacterized protein</fullName>
    </submittedName>
</protein>
<comment type="caution">
    <text evidence="1">The sequence shown here is derived from an EMBL/GenBank/DDBJ whole genome shotgun (WGS) entry which is preliminary data.</text>
</comment>
<sequence length="86" mass="9237">MDQSTPEQREAFRAAATDMGRQIVQAIEGPQSPWIVMEALFLVHRMTVLQLSPEQIGIAAMATASYAGELMKASASGGAPQNQPIH</sequence>
<dbReference type="AlphaFoldDB" id="A0A328ZKA6"/>
<organism evidence="1 2">
    <name type="scientific">Paracidovorax anthurii</name>
    <dbReference type="NCBI Taxonomy" id="78229"/>
    <lineage>
        <taxon>Bacteria</taxon>
        <taxon>Pseudomonadati</taxon>
        <taxon>Pseudomonadota</taxon>
        <taxon>Betaproteobacteria</taxon>
        <taxon>Burkholderiales</taxon>
        <taxon>Comamonadaceae</taxon>
        <taxon>Paracidovorax</taxon>
    </lineage>
</organism>